<protein>
    <submittedName>
        <fullName evidence="1">Uncharacterized protein</fullName>
    </submittedName>
</protein>
<comment type="caution">
    <text evidence="1">The sequence shown here is derived from an EMBL/GenBank/DDBJ whole genome shotgun (WGS) entry which is preliminary data.</text>
</comment>
<proteinExistence type="predicted"/>
<dbReference type="Proteomes" id="UP001056120">
    <property type="component" value="Linkage Group LG26"/>
</dbReference>
<organism evidence="1 2">
    <name type="scientific">Smallanthus sonchifolius</name>
    <dbReference type="NCBI Taxonomy" id="185202"/>
    <lineage>
        <taxon>Eukaryota</taxon>
        <taxon>Viridiplantae</taxon>
        <taxon>Streptophyta</taxon>
        <taxon>Embryophyta</taxon>
        <taxon>Tracheophyta</taxon>
        <taxon>Spermatophyta</taxon>
        <taxon>Magnoliopsida</taxon>
        <taxon>eudicotyledons</taxon>
        <taxon>Gunneridae</taxon>
        <taxon>Pentapetalae</taxon>
        <taxon>asterids</taxon>
        <taxon>campanulids</taxon>
        <taxon>Asterales</taxon>
        <taxon>Asteraceae</taxon>
        <taxon>Asteroideae</taxon>
        <taxon>Heliantheae alliance</taxon>
        <taxon>Millerieae</taxon>
        <taxon>Smallanthus</taxon>
    </lineage>
</organism>
<accession>A0ACB8ZEJ0</accession>
<name>A0ACB8ZEJ0_9ASTR</name>
<evidence type="ECO:0000313" key="2">
    <source>
        <dbReference type="Proteomes" id="UP001056120"/>
    </source>
</evidence>
<evidence type="ECO:0000313" key="1">
    <source>
        <dbReference type="EMBL" id="KAI3695739.1"/>
    </source>
</evidence>
<keyword evidence="2" id="KW-1185">Reference proteome</keyword>
<gene>
    <name evidence="1" type="ORF">L1987_78739</name>
</gene>
<reference evidence="2" key="1">
    <citation type="journal article" date="2022" name="Mol. Ecol. Resour.">
        <title>The genomes of chicory, endive, great burdock and yacon provide insights into Asteraceae palaeo-polyploidization history and plant inulin production.</title>
        <authorList>
            <person name="Fan W."/>
            <person name="Wang S."/>
            <person name="Wang H."/>
            <person name="Wang A."/>
            <person name="Jiang F."/>
            <person name="Liu H."/>
            <person name="Zhao H."/>
            <person name="Xu D."/>
            <person name="Zhang Y."/>
        </authorList>
    </citation>
    <scope>NUCLEOTIDE SEQUENCE [LARGE SCALE GENOMIC DNA]</scope>
    <source>
        <strain evidence="2">cv. Yunnan</strain>
    </source>
</reference>
<sequence length="1559" mass="173026">MDFVGRRVTKEFKGFGVFSGVVKSYDSSSGFFEIGYDDGDSEEIDFSELTALVGVDGVPTDQSPSRVGRRPKKRRRVFVSSNSGNENEFSSSIGNAAAADDSNLDSVEGGLTNESILVTKKLECSCDNLNSNDGGLDLNCGVHDLENSGKVNDDGIDLNLELIEENDLELKGKNIEDYPVKKEQCFDLNMDIDGVENKSQDVDLGGYLKGENSGEDAPLNASHLEVATETPGVLGNQNCSIAELSPVLDHNETLGKTNTGGRKSRKLADSPKNAAESVLRRSARRRAKLSADDHDGTAIKVDDDYDDGACALPSGSSPVISAVSEDQPSTSECKESEEPSIVPPKLELPPSTGNLNLDGLPVLDLFSVYAFLRSFSTILFLSPFQLGDFVASLRSKSPSLLIDSIHVSLLRTLRKLLEFQSSESSTSATNCLRDLNWDLLDLITWPIFMAEYLLLKPGFDLAQLKLFKTDYHKQPESVKVKMLQYICDDVIEIEAISSELNRRILVGDPTNLMDPDLNTKLTASKKRKATMAISGSSCMSEEVIDETADWNSDECCLCKMDGNLICCDGCPAAYHSKCVGIATSLLPEGNWYCPECVVDKKNPDINVVKLIRGADLLGVDTHGRLYYSSCGYLLVSDLCDAETSYHYYHMNDLTALIDTLNGSYRDISNAITKHWHLYNKLNGEKSKLESEKPEVERPLAGSSEGVMDIENPSETGLHSSNNGYDISKRTTTRKGMPQQLENGYLNFYSFARVASSVAGEWTRKPADNKTSSQTPTKSLEELISIQMKAITKISADFCWSNIQNLSVDARKEKCGWCLACKFPTDDGICLFYMNNTSVLENYTSQVLGFDSKISRNGRLIDVMCHILYIEDRLHGLLLGPWLNPDFPKLYRKSFHEASDIAAVKDLLLMLESNIWLRAFSDEWLKHVDSVVTVGSASHVVISKLRMSSTRNVVGKKRYKCLDPEPHSSKNASSGLGLFWWRGGRLTRQLFNWKVLPRSLACKAARQGGGKKIDGILYPENSDFPKRSKALVWRASVQSAVSVEQLAIQIRELDAHIKWEEIENNSHLAKMDKESIKSMRSFKKAIIRRKSSEGGGGVKYLLDFGKRRFIPDTVVKHGSKIDESSSERKKYWVEEPYVPLFLLKPFEDKRIALKSNKTSNSLPVSTRFVKNPSKKDVFSYLFSKAEKPENHLCGHCNKDVLIRDAVSCQYCEGFFHKRHARKGYGGTYMCHKCHVGDTVKAAGPKKGKLRSRKTKKGTKLTKKGGKGKQLLQVQANSKGIVVPLRRSARTVKVVSLQSKRKQVKKKKKQSKSGGGKKQLKSLNEIKKPKGKRGRPRKVNNLSFQKKRSPAVNSTYWLNGLLLSRKPDDERVTDFRSKNHIQRLDSIADEPPKCSLCHEPEFKSSLNYISCDTCRDWFHGDAFGLKDEHIGIVIGFKCHKCRERLPPVCPLLNSTSNEPKTGTQYATANVPSATVLLEQNAVDTLEEEQKDLLNDKNAEPVSGSKEEPAQNGPDLGSSDALPLIEGEEESRLTHAESRVAVAENGCLKANTSVVDCVELVD</sequence>
<reference evidence="1 2" key="2">
    <citation type="journal article" date="2022" name="Mol. Ecol. Resour.">
        <title>The genomes of chicory, endive, great burdock and yacon provide insights into Asteraceae paleo-polyploidization history and plant inulin production.</title>
        <authorList>
            <person name="Fan W."/>
            <person name="Wang S."/>
            <person name="Wang H."/>
            <person name="Wang A."/>
            <person name="Jiang F."/>
            <person name="Liu H."/>
            <person name="Zhao H."/>
            <person name="Xu D."/>
            <person name="Zhang Y."/>
        </authorList>
    </citation>
    <scope>NUCLEOTIDE SEQUENCE [LARGE SCALE GENOMIC DNA]</scope>
    <source>
        <strain evidence="2">cv. Yunnan</strain>
        <tissue evidence="1">Leaves</tissue>
    </source>
</reference>
<dbReference type="EMBL" id="CM042043">
    <property type="protein sequence ID" value="KAI3695739.1"/>
    <property type="molecule type" value="Genomic_DNA"/>
</dbReference>